<evidence type="ECO:0000259" key="4">
    <source>
        <dbReference type="PROSITE" id="PS50949"/>
    </source>
</evidence>
<name>A0A917ETF5_9MICO</name>
<dbReference type="Pfam" id="PF07729">
    <property type="entry name" value="FCD"/>
    <property type="match status" value="1"/>
</dbReference>
<dbReference type="Gene3D" id="1.10.10.10">
    <property type="entry name" value="Winged helix-like DNA-binding domain superfamily/Winged helix DNA-binding domain"/>
    <property type="match status" value="1"/>
</dbReference>
<proteinExistence type="predicted"/>
<dbReference type="Gene3D" id="1.20.120.530">
    <property type="entry name" value="GntR ligand-binding domain-like"/>
    <property type="match status" value="1"/>
</dbReference>
<dbReference type="SMART" id="SM00895">
    <property type="entry name" value="FCD"/>
    <property type="match status" value="1"/>
</dbReference>
<dbReference type="PANTHER" id="PTHR43537:SF5">
    <property type="entry name" value="UXU OPERON TRANSCRIPTIONAL REGULATOR"/>
    <property type="match status" value="1"/>
</dbReference>
<keyword evidence="3" id="KW-0804">Transcription</keyword>
<dbReference type="InterPro" id="IPR011711">
    <property type="entry name" value="GntR_C"/>
</dbReference>
<feature type="domain" description="HTH gntR-type" evidence="4">
    <location>
        <begin position="6"/>
        <end position="74"/>
    </location>
</feature>
<accession>A0A917ETF5</accession>
<dbReference type="SUPFAM" id="SSF48008">
    <property type="entry name" value="GntR ligand-binding domain-like"/>
    <property type="match status" value="1"/>
</dbReference>
<comment type="caution">
    <text evidence="5">The sequence shown here is derived from an EMBL/GenBank/DDBJ whole genome shotgun (WGS) entry which is preliminary data.</text>
</comment>
<dbReference type="Proteomes" id="UP000598775">
    <property type="component" value="Unassembled WGS sequence"/>
</dbReference>
<keyword evidence="2" id="KW-0238">DNA-binding</keyword>
<dbReference type="Pfam" id="PF00392">
    <property type="entry name" value="GntR"/>
    <property type="match status" value="1"/>
</dbReference>
<evidence type="ECO:0000256" key="1">
    <source>
        <dbReference type="ARBA" id="ARBA00023015"/>
    </source>
</evidence>
<dbReference type="AlphaFoldDB" id="A0A917ETF5"/>
<evidence type="ECO:0000256" key="2">
    <source>
        <dbReference type="ARBA" id="ARBA00023125"/>
    </source>
</evidence>
<dbReference type="GO" id="GO:0003700">
    <property type="term" value="F:DNA-binding transcription factor activity"/>
    <property type="evidence" value="ECO:0007669"/>
    <property type="project" value="InterPro"/>
</dbReference>
<dbReference type="CDD" id="cd07377">
    <property type="entry name" value="WHTH_GntR"/>
    <property type="match status" value="1"/>
</dbReference>
<protein>
    <submittedName>
        <fullName evidence="5">GntR family transcriptional regulator</fullName>
    </submittedName>
</protein>
<dbReference type="RefSeq" id="WP_188672878.1">
    <property type="nucleotide sequence ID" value="NZ_BMGP01000001.1"/>
</dbReference>
<dbReference type="InterPro" id="IPR008920">
    <property type="entry name" value="TF_FadR/GntR_C"/>
</dbReference>
<evidence type="ECO:0000313" key="5">
    <source>
        <dbReference type="EMBL" id="GGF13322.1"/>
    </source>
</evidence>
<reference evidence="5 6" key="1">
    <citation type="journal article" date="2014" name="Int. J. Syst. Evol. Microbiol.">
        <title>Complete genome sequence of Corynebacterium casei LMG S-19264T (=DSM 44701T), isolated from a smear-ripened cheese.</title>
        <authorList>
            <consortium name="US DOE Joint Genome Institute (JGI-PGF)"/>
            <person name="Walter F."/>
            <person name="Albersmeier A."/>
            <person name="Kalinowski J."/>
            <person name="Ruckert C."/>
        </authorList>
    </citation>
    <scope>NUCLEOTIDE SEQUENCE [LARGE SCALE GENOMIC DNA]</scope>
    <source>
        <strain evidence="5 6">CGMCC 1.12976</strain>
    </source>
</reference>
<gene>
    <name evidence="5" type="ORF">GCM10011399_04040</name>
</gene>
<dbReference type="PROSITE" id="PS50949">
    <property type="entry name" value="HTH_GNTR"/>
    <property type="match status" value="1"/>
</dbReference>
<dbReference type="SMART" id="SM00345">
    <property type="entry name" value="HTH_GNTR"/>
    <property type="match status" value="1"/>
</dbReference>
<dbReference type="SUPFAM" id="SSF46785">
    <property type="entry name" value="Winged helix' DNA-binding domain"/>
    <property type="match status" value="1"/>
</dbReference>
<sequence>MPPAARTRGQEVSQRLLNDIRSGAFAVGAKLPPERELMVRYAVGRNTLREAVQGLAALGLVSVRAGSGTTVLEPDGTPAIAHSVATTTFADRAVDDLLEFRLLLEPDAAAKAAERASTADHSALRQALADYQGAARERSERRADIYDLDVAFHRTVAVAAHNAVYLSVIDTTAQLLRGAMREADRSEGDISLAAEEHAMIAHHILLGDAAAAKSAMAEHIAAGHARRLSAVPKKQGRLSESN</sequence>
<dbReference type="PRINTS" id="PR00035">
    <property type="entry name" value="HTHGNTR"/>
</dbReference>
<evidence type="ECO:0000256" key="3">
    <source>
        <dbReference type="ARBA" id="ARBA00023163"/>
    </source>
</evidence>
<dbReference type="InterPro" id="IPR000524">
    <property type="entry name" value="Tscrpt_reg_HTH_GntR"/>
</dbReference>
<organism evidence="5 6">
    <name type="scientific">Subtercola lobariae</name>
    <dbReference type="NCBI Taxonomy" id="1588641"/>
    <lineage>
        <taxon>Bacteria</taxon>
        <taxon>Bacillati</taxon>
        <taxon>Actinomycetota</taxon>
        <taxon>Actinomycetes</taxon>
        <taxon>Micrococcales</taxon>
        <taxon>Microbacteriaceae</taxon>
        <taxon>Subtercola</taxon>
    </lineage>
</organism>
<dbReference type="PANTHER" id="PTHR43537">
    <property type="entry name" value="TRANSCRIPTIONAL REGULATOR, GNTR FAMILY"/>
    <property type="match status" value="1"/>
</dbReference>
<dbReference type="InterPro" id="IPR036388">
    <property type="entry name" value="WH-like_DNA-bd_sf"/>
</dbReference>
<keyword evidence="6" id="KW-1185">Reference proteome</keyword>
<keyword evidence="1" id="KW-0805">Transcription regulation</keyword>
<dbReference type="GO" id="GO:0003677">
    <property type="term" value="F:DNA binding"/>
    <property type="evidence" value="ECO:0007669"/>
    <property type="project" value="UniProtKB-KW"/>
</dbReference>
<dbReference type="EMBL" id="BMGP01000001">
    <property type="protein sequence ID" value="GGF13322.1"/>
    <property type="molecule type" value="Genomic_DNA"/>
</dbReference>
<dbReference type="InterPro" id="IPR036390">
    <property type="entry name" value="WH_DNA-bd_sf"/>
</dbReference>
<evidence type="ECO:0000313" key="6">
    <source>
        <dbReference type="Proteomes" id="UP000598775"/>
    </source>
</evidence>